<keyword evidence="5 11" id="KW-0479">Metal-binding</keyword>
<feature type="binding site" evidence="11">
    <location>
        <position position="293"/>
    </location>
    <ligand>
        <name>Zn(2+)</name>
        <dbReference type="ChEBI" id="CHEBI:29105"/>
    </ligand>
</feature>
<evidence type="ECO:0000256" key="4">
    <source>
        <dbReference type="ARBA" id="ARBA00022694"/>
    </source>
</evidence>
<dbReference type="InterPro" id="IPR036873">
    <property type="entry name" value="Rhodanese-like_dom_sf"/>
</dbReference>
<dbReference type="Pfam" id="PF00899">
    <property type="entry name" value="ThiF"/>
    <property type="match status" value="1"/>
</dbReference>
<gene>
    <name evidence="14" type="ORF">ACAOBT_LOCUS5564</name>
</gene>
<feature type="binding site" evidence="11">
    <location>
        <position position="215"/>
    </location>
    <ligand>
        <name>Zn(2+)</name>
        <dbReference type="ChEBI" id="CHEBI:29105"/>
    </ligand>
</feature>
<dbReference type="NCBIfam" id="NF004281">
    <property type="entry name" value="PRK05690.1"/>
    <property type="match status" value="1"/>
</dbReference>
<dbReference type="InterPro" id="IPR028885">
    <property type="entry name" value="MOCS3/Uba4"/>
</dbReference>
<feature type="active site" description="Cysteine persulfide intermediate; for sulfurtransferase activity" evidence="11">
    <location>
        <position position="394"/>
    </location>
</feature>
<feature type="binding site" evidence="11">
    <location>
        <position position="290"/>
    </location>
    <ligand>
        <name>Zn(2+)</name>
        <dbReference type="ChEBI" id="CHEBI:29105"/>
    </ligand>
</feature>
<dbReference type="SMART" id="SM00450">
    <property type="entry name" value="RHOD"/>
    <property type="match status" value="1"/>
</dbReference>
<dbReference type="EC" id="2.7.7.-" evidence="11"/>
<keyword evidence="9 11" id="KW-0501">Molybdenum cofactor biosynthesis</keyword>
<dbReference type="FunFam" id="3.40.50.720:FF:000033">
    <property type="entry name" value="Adenylyltransferase and sulfurtransferase MOCS3"/>
    <property type="match status" value="1"/>
</dbReference>
<evidence type="ECO:0000256" key="10">
    <source>
        <dbReference type="ARBA" id="ARBA00023268"/>
    </source>
</evidence>
<dbReference type="CDD" id="cd00757">
    <property type="entry name" value="ThiF_MoeB_HesA_family"/>
    <property type="match status" value="1"/>
</dbReference>
<evidence type="ECO:0000256" key="2">
    <source>
        <dbReference type="ARBA" id="ARBA00022490"/>
    </source>
</evidence>
<feature type="binding site" evidence="11">
    <location>
        <position position="83"/>
    </location>
    <ligand>
        <name>ATP</name>
        <dbReference type="ChEBI" id="CHEBI:30616"/>
    </ligand>
</feature>
<dbReference type="GO" id="GO:0006777">
    <property type="term" value="P:Mo-molybdopterin cofactor biosynthetic process"/>
    <property type="evidence" value="ECO:0007669"/>
    <property type="project" value="UniProtKB-UniRule"/>
</dbReference>
<comment type="similarity">
    <text evidence="11">In the N-terminal section; belongs to the HesA/MoeB/ThiF family. UBA4 subfamily.</text>
</comment>
<organism evidence="14 15">
    <name type="scientific">Acanthoscelides obtectus</name>
    <name type="common">Bean weevil</name>
    <name type="synonym">Bruchus obtectus</name>
    <dbReference type="NCBI Taxonomy" id="200917"/>
    <lineage>
        <taxon>Eukaryota</taxon>
        <taxon>Metazoa</taxon>
        <taxon>Ecdysozoa</taxon>
        <taxon>Arthropoda</taxon>
        <taxon>Hexapoda</taxon>
        <taxon>Insecta</taxon>
        <taxon>Pterygota</taxon>
        <taxon>Neoptera</taxon>
        <taxon>Endopterygota</taxon>
        <taxon>Coleoptera</taxon>
        <taxon>Polyphaga</taxon>
        <taxon>Cucujiformia</taxon>
        <taxon>Chrysomeloidea</taxon>
        <taxon>Chrysomelidae</taxon>
        <taxon>Bruchinae</taxon>
        <taxon>Bruchini</taxon>
        <taxon>Acanthoscelides</taxon>
    </lineage>
</organism>
<keyword evidence="12" id="KW-0175">Coiled coil</keyword>
<dbReference type="GO" id="GO:0032447">
    <property type="term" value="P:protein urmylation"/>
    <property type="evidence" value="ECO:0007669"/>
    <property type="project" value="TreeGrafter"/>
</dbReference>
<keyword evidence="10 11" id="KW-0511">Multifunctional enzyme</keyword>
<keyword evidence="6 11" id="KW-0547">Nucleotide-binding</keyword>
<dbReference type="Pfam" id="PF00581">
    <property type="entry name" value="Rhodanese"/>
    <property type="match status" value="1"/>
</dbReference>
<evidence type="ECO:0000256" key="7">
    <source>
        <dbReference type="ARBA" id="ARBA00022833"/>
    </source>
</evidence>
<proteinExistence type="inferred from homology"/>
<evidence type="ECO:0000256" key="6">
    <source>
        <dbReference type="ARBA" id="ARBA00022741"/>
    </source>
</evidence>
<dbReference type="Gene3D" id="3.40.50.720">
    <property type="entry name" value="NAD(P)-binding Rossmann-like Domain"/>
    <property type="match status" value="1"/>
</dbReference>
<feature type="binding site" evidence="11">
    <location>
        <position position="104"/>
    </location>
    <ligand>
        <name>ATP</name>
        <dbReference type="ChEBI" id="CHEBI:30616"/>
    </ligand>
</feature>
<keyword evidence="7 11" id="KW-0862">Zinc</keyword>
<keyword evidence="8 11" id="KW-0067">ATP-binding</keyword>
<evidence type="ECO:0000259" key="13">
    <source>
        <dbReference type="PROSITE" id="PS50206"/>
    </source>
</evidence>
<dbReference type="InterPro" id="IPR045886">
    <property type="entry name" value="ThiF/MoeB/HesA"/>
</dbReference>
<dbReference type="SUPFAM" id="SSF69572">
    <property type="entry name" value="Activating enzymes of the ubiquitin-like proteins"/>
    <property type="match status" value="1"/>
</dbReference>
<comment type="function">
    <text evidence="11">Plays a central role in 2-thiolation of mcm(5)S(2)U at tRNA wobble positions of cytosolic tRNA(Lys), tRNA(Glu) and tRNA(Gln). Acts by mediating the C-terminal thiocarboxylation of the sulfur carrier URM1. Its N-terminus first activates URM1 as acyl-adenylate (-COAMP), then the persulfide sulfur on the catalytic cysteine is transferred to URM1 to form thiocarboxylation (-COSH) of its C-terminus. The reaction probably involves hydrogen sulfide that is generated from the persulfide intermediate and that acts as nucleophile towards URM1. Subsequently, a transient disulfide bond is formed. Does not use thiosulfate as sulfur donor; NFS1 probably acting as a sulfur donor for thiocarboxylation reactions.</text>
</comment>
<dbReference type="PROSITE" id="PS50206">
    <property type="entry name" value="RHODANESE_3"/>
    <property type="match status" value="1"/>
</dbReference>
<comment type="caution">
    <text evidence="14">The sequence shown here is derived from an EMBL/GenBank/DDBJ whole genome shotgun (WGS) entry which is preliminary data.</text>
</comment>
<dbReference type="InterPro" id="IPR000594">
    <property type="entry name" value="ThiF_NAD_FAD-bd"/>
</dbReference>
<feature type="coiled-coil region" evidence="12">
    <location>
        <begin position="7"/>
        <end position="34"/>
    </location>
</feature>
<dbReference type="GO" id="GO:0005524">
    <property type="term" value="F:ATP binding"/>
    <property type="evidence" value="ECO:0007669"/>
    <property type="project" value="UniProtKB-KW"/>
</dbReference>
<evidence type="ECO:0000256" key="12">
    <source>
        <dbReference type="SAM" id="Coils"/>
    </source>
</evidence>
<reference evidence="14" key="1">
    <citation type="submission" date="2022-03" db="EMBL/GenBank/DDBJ databases">
        <authorList>
            <person name="Sayadi A."/>
        </authorList>
    </citation>
    <scope>NUCLEOTIDE SEQUENCE</scope>
</reference>
<keyword evidence="4 11" id="KW-0819">tRNA processing</keyword>
<dbReference type="PANTHER" id="PTHR10953:SF102">
    <property type="entry name" value="ADENYLYLTRANSFERASE AND SULFURTRANSFERASE MOCS3"/>
    <property type="match status" value="1"/>
</dbReference>
<dbReference type="GO" id="GO:0004792">
    <property type="term" value="F:thiosulfate-cyanide sulfurtransferase activity"/>
    <property type="evidence" value="ECO:0007669"/>
    <property type="project" value="TreeGrafter"/>
</dbReference>
<dbReference type="InterPro" id="IPR001763">
    <property type="entry name" value="Rhodanese-like_dom"/>
</dbReference>
<evidence type="ECO:0000313" key="15">
    <source>
        <dbReference type="Proteomes" id="UP001152888"/>
    </source>
</evidence>
<dbReference type="GO" id="GO:0070566">
    <property type="term" value="F:adenylyltransferase activity"/>
    <property type="evidence" value="ECO:0007669"/>
    <property type="project" value="InterPro"/>
</dbReference>
<sequence>MSVSEDTQQLLTEIKRLREELAIKEKHLHDLQTEPCNCKYLENNDFTTDEIIRYSRQMIMPQVQIDGQARLKRGKILIIGAGGLGCPAALYLTSAGVGEITLVDYDEVELSNLHRQILHSENDINIPKVQSASDKLKNINNNVRVIPLKVHADSNTLSRIIQDDKYDVVLDCSDNVATRYLVNDVCVMNDIPLVSGSALQMEGQLTVYHHNSGPCYRCLFPVPPPPHTVTNCGDGGVLGPIPGVIGVLQALEALKILVQLPDVLSGRLLLFDGSTTTFRNIKLRPRNEKCEVCGVNPTITKLIDYEQFCGASAHDKVVNIDIITFAEQTDVKDFPQDLQNNIVIDVRPELEYKMCSLPGTFNFPYSLIIKDCDKVRKFVESKVQDGVTDIYFLCRRGNDSQRAMLYMKENINFEAVQYHNIKGGLHAYSKYIDPSFPVY</sequence>
<evidence type="ECO:0000256" key="9">
    <source>
        <dbReference type="ARBA" id="ARBA00023150"/>
    </source>
</evidence>
<comment type="cofactor">
    <cofactor evidence="11">
        <name>Zn(2+)</name>
        <dbReference type="ChEBI" id="CHEBI:29105"/>
    </cofactor>
    <text evidence="11">Binds 1 zinc ion per subunit.</text>
</comment>
<feature type="binding site" evidence="11">
    <location>
        <position position="218"/>
    </location>
    <ligand>
        <name>Zn(2+)</name>
        <dbReference type="ChEBI" id="CHEBI:29105"/>
    </ligand>
</feature>
<dbReference type="AlphaFoldDB" id="A0A9P0JZ23"/>
<evidence type="ECO:0000256" key="11">
    <source>
        <dbReference type="HAMAP-Rule" id="MF_03049"/>
    </source>
</evidence>
<dbReference type="EC" id="2.8.1.-" evidence="11"/>
<evidence type="ECO:0000313" key="14">
    <source>
        <dbReference type="EMBL" id="CAH1964055.1"/>
    </source>
</evidence>
<dbReference type="GO" id="GO:0046872">
    <property type="term" value="F:metal ion binding"/>
    <property type="evidence" value="ECO:0007669"/>
    <property type="project" value="UniProtKB-KW"/>
</dbReference>
<accession>A0A9P0JZ23</accession>
<dbReference type="EMBL" id="CAKOFQ010006712">
    <property type="protein sequence ID" value="CAH1964055.1"/>
    <property type="molecule type" value="Genomic_DNA"/>
</dbReference>
<evidence type="ECO:0000256" key="8">
    <source>
        <dbReference type="ARBA" id="ARBA00022840"/>
    </source>
</evidence>
<dbReference type="GO" id="GO:0042292">
    <property type="term" value="F:URM1 activating enzyme activity"/>
    <property type="evidence" value="ECO:0007669"/>
    <property type="project" value="TreeGrafter"/>
</dbReference>
<feature type="binding site" evidence="11">
    <location>
        <position position="128"/>
    </location>
    <ligand>
        <name>ATP</name>
        <dbReference type="ChEBI" id="CHEBI:30616"/>
    </ligand>
</feature>
<keyword evidence="15" id="KW-1185">Reference proteome</keyword>
<dbReference type="GO" id="GO:0005829">
    <property type="term" value="C:cytosol"/>
    <property type="evidence" value="ECO:0007669"/>
    <property type="project" value="UniProtKB-SubCell"/>
</dbReference>
<dbReference type="Proteomes" id="UP001152888">
    <property type="component" value="Unassembled WGS sequence"/>
</dbReference>
<dbReference type="PANTHER" id="PTHR10953">
    <property type="entry name" value="UBIQUITIN-ACTIVATING ENZYME E1"/>
    <property type="match status" value="1"/>
</dbReference>
<evidence type="ECO:0000256" key="1">
    <source>
        <dbReference type="ARBA" id="ARBA00004514"/>
    </source>
</evidence>
<comment type="subcellular location">
    <subcellularLocation>
        <location evidence="1">Cytoplasm</location>
        <location evidence="1">Cytosol</location>
    </subcellularLocation>
</comment>
<keyword evidence="3 11" id="KW-0808">Transferase</keyword>
<evidence type="ECO:0000256" key="3">
    <source>
        <dbReference type="ARBA" id="ARBA00022679"/>
    </source>
</evidence>
<dbReference type="OrthoDB" id="10261062at2759"/>
<feature type="active site" description="Glycyl thioester intermediate; for adenylyltransferase activity" evidence="11">
    <location>
        <position position="232"/>
    </location>
</feature>
<dbReference type="Gene3D" id="3.40.250.10">
    <property type="entry name" value="Rhodanese-like domain"/>
    <property type="match status" value="1"/>
</dbReference>
<keyword evidence="2 11" id="KW-0963">Cytoplasm</keyword>
<dbReference type="GO" id="GO:0002143">
    <property type="term" value="P:tRNA wobble position uridine thiolation"/>
    <property type="evidence" value="ECO:0007669"/>
    <property type="project" value="InterPro"/>
</dbReference>
<feature type="binding site" evidence="11">
    <location>
        <begin position="111"/>
        <end position="115"/>
    </location>
    <ligand>
        <name>ATP</name>
        <dbReference type="ChEBI" id="CHEBI:30616"/>
    </ligand>
</feature>
<feature type="binding site" evidence="11">
    <location>
        <begin position="174"/>
        <end position="175"/>
    </location>
    <ligand>
        <name>ATP</name>
        <dbReference type="ChEBI" id="CHEBI:30616"/>
    </ligand>
</feature>
<dbReference type="InterPro" id="IPR035985">
    <property type="entry name" value="Ubiquitin-activating_enz"/>
</dbReference>
<comment type="pathway">
    <text evidence="11">tRNA modification; 5-methoxycarbonylmethyl-2-thiouridine-tRNA biosynthesis.</text>
</comment>
<name>A0A9P0JZ23_ACAOB</name>
<feature type="domain" description="Rhodanese" evidence="13">
    <location>
        <begin position="337"/>
        <end position="437"/>
    </location>
</feature>
<evidence type="ECO:0000256" key="5">
    <source>
        <dbReference type="ARBA" id="ARBA00022723"/>
    </source>
</evidence>
<dbReference type="HAMAP" id="MF_03049">
    <property type="entry name" value="MOCS3_Uba4"/>
    <property type="match status" value="1"/>
</dbReference>
<protein>
    <recommendedName>
        <fullName evidence="11">Adenylyltransferase and sulfurtransferase MOCS3 homolog</fullName>
    </recommendedName>
    <alternativeName>
        <fullName evidence="11">UBA4 homolog</fullName>
    </alternativeName>
    <alternativeName>
        <fullName evidence="11">Ubiquitin-like protein activator 4 homolog</fullName>
    </alternativeName>
    <domain>
        <recommendedName>
            <fullName evidence="11">Adenylyltransferase</fullName>
            <ecNumber evidence="11">2.7.7.-</ecNumber>
        </recommendedName>
    </domain>
    <domain>
        <recommendedName>
            <fullName evidence="11">Sulfurtransferase</fullName>
            <ecNumber evidence="11">2.8.1.-</ecNumber>
        </recommendedName>
    </domain>
</protein>